<sequence length="286" mass="32400">MKKRMPLFRISTLCLLTIGIISCSSDEEISTDLPGEGDPGSNPHTEITLKAIPSTVSLYNWSEIWISQNHIDGGVPVDSVVWDMPGIFRHVSVPHSSLWMMSQAFCLPGEYVMNATAYHEGDTVSVGSATIFVTDNLNDFLGLRWDSNESIKRGDKHYTSNVDNYSFFLQYVADDQYALLEFVVRVNDDKEFIEANDGSRKLLSDYITKLYGDAKNVYEGEDITQSPLMADYDELFSKKLNTIYPRTQFYPLAIWQTRSSNIALIGYIEDMYPCTIFMVIAEPRAK</sequence>
<evidence type="ECO:0000313" key="1">
    <source>
        <dbReference type="EMBL" id="MBB4036972.1"/>
    </source>
</evidence>
<evidence type="ECO:0008006" key="3">
    <source>
        <dbReference type="Google" id="ProtNLM"/>
    </source>
</evidence>
<accession>A0A840CX02</accession>
<organism evidence="1 2">
    <name type="scientific">Dysgonomonas hofstadii</name>
    <dbReference type="NCBI Taxonomy" id="637886"/>
    <lineage>
        <taxon>Bacteria</taxon>
        <taxon>Pseudomonadati</taxon>
        <taxon>Bacteroidota</taxon>
        <taxon>Bacteroidia</taxon>
        <taxon>Bacteroidales</taxon>
        <taxon>Dysgonomonadaceae</taxon>
        <taxon>Dysgonomonas</taxon>
    </lineage>
</organism>
<protein>
    <recommendedName>
        <fullName evidence="3">Lipoprotein</fullName>
    </recommendedName>
</protein>
<keyword evidence="2" id="KW-1185">Reference proteome</keyword>
<dbReference type="EMBL" id="JACIEP010000010">
    <property type="protein sequence ID" value="MBB4036972.1"/>
    <property type="molecule type" value="Genomic_DNA"/>
</dbReference>
<dbReference type="AlphaFoldDB" id="A0A840CX02"/>
<gene>
    <name evidence="1" type="ORF">GGR21_002886</name>
</gene>
<dbReference type="Proteomes" id="UP000555103">
    <property type="component" value="Unassembled WGS sequence"/>
</dbReference>
<reference evidence="1 2" key="1">
    <citation type="submission" date="2020-08" db="EMBL/GenBank/DDBJ databases">
        <title>Genomic Encyclopedia of Type Strains, Phase IV (KMG-IV): sequencing the most valuable type-strain genomes for metagenomic binning, comparative biology and taxonomic classification.</title>
        <authorList>
            <person name="Goeker M."/>
        </authorList>
    </citation>
    <scope>NUCLEOTIDE SEQUENCE [LARGE SCALE GENOMIC DNA]</scope>
    <source>
        <strain evidence="1 2">DSM 104969</strain>
    </source>
</reference>
<proteinExistence type="predicted"/>
<dbReference type="RefSeq" id="WP_183307852.1">
    <property type="nucleotide sequence ID" value="NZ_JACIEP010000010.1"/>
</dbReference>
<name>A0A840CX02_9BACT</name>
<dbReference type="PROSITE" id="PS51257">
    <property type="entry name" value="PROKAR_LIPOPROTEIN"/>
    <property type="match status" value="1"/>
</dbReference>
<evidence type="ECO:0000313" key="2">
    <source>
        <dbReference type="Proteomes" id="UP000555103"/>
    </source>
</evidence>
<comment type="caution">
    <text evidence="1">The sequence shown here is derived from an EMBL/GenBank/DDBJ whole genome shotgun (WGS) entry which is preliminary data.</text>
</comment>